<dbReference type="Proteomes" id="UP000789739">
    <property type="component" value="Unassembled WGS sequence"/>
</dbReference>
<reference evidence="1" key="1">
    <citation type="submission" date="2021-06" db="EMBL/GenBank/DDBJ databases">
        <authorList>
            <person name="Kallberg Y."/>
            <person name="Tangrot J."/>
            <person name="Rosling A."/>
        </authorList>
    </citation>
    <scope>NUCLEOTIDE SEQUENCE</scope>
    <source>
        <strain evidence="1">BR232B</strain>
    </source>
</reference>
<proteinExistence type="predicted"/>
<evidence type="ECO:0000313" key="1">
    <source>
        <dbReference type="EMBL" id="CAG8482176.1"/>
    </source>
</evidence>
<evidence type="ECO:0000313" key="2">
    <source>
        <dbReference type="Proteomes" id="UP000789739"/>
    </source>
</evidence>
<gene>
    <name evidence="1" type="ORF">PBRASI_LOCUS1642</name>
</gene>
<comment type="caution">
    <text evidence="1">The sequence shown here is derived from an EMBL/GenBank/DDBJ whole genome shotgun (WGS) entry which is preliminary data.</text>
</comment>
<name>A0A9N8WC28_9GLOM</name>
<dbReference type="AlphaFoldDB" id="A0A9N8WC28"/>
<dbReference type="EMBL" id="CAJVPI010000112">
    <property type="protein sequence ID" value="CAG8482176.1"/>
    <property type="molecule type" value="Genomic_DNA"/>
</dbReference>
<protein>
    <submittedName>
        <fullName evidence="1">6490_t:CDS:1</fullName>
    </submittedName>
</protein>
<sequence>MRVKLSLKKWVAVRTKPGTPFVRGAWISKQFQNDRFPMHCQRKTDN</sequence>
<feature type="non-terminal residue" evidence="1">
    <location>
        <position position="46"/>
    </location>
</feature>
<organism evidence="1 2">
    <name type="scientific">Paraglomus brasilianum</name>
    <dbReference type="NCBI Taxonomy" id="144538"/>
    <lineage>
        <taxon>Eukaryota</taxon>
        <taxon>Fungi</taxon>
        <taxon>Fungi incertae sedis</taxon>
        <taxon>Mucoromycota</taxon>
        <taxon>Glomeromycotina</taxon>
        <taxon>Glomeromycetes</taxon>
        <taxon>Paraglomerales</taxon>
        <taxon>Paraglomeraceae</taxon>
        <taxon>Paraglomus</taxon>
    </lineage>
</organism>
<accession>A0A9N8WC28</accession>
<keyword evidence="2" id="KW-1185">Reference proteome</keyword>